<dbReference type="SUPFAM" id="SSF46785">
    <property type="entry name" value="Winged helix' DNA-binding domain"/>
    <property type="match status" value="1"/>
</dbReference>
<evidence type="ECO:0000259" key="5">
    <source>
        <dbReference type="PROSITE" id="PS50931"/>
    </source>
</evidence>
<dbReference type="Pfam" id="PF03466">
    <property type="entry name" value="LysR_substrate"/>
    <property type="match status" value="1"/>
</dbReference>
<evidence type="ECO:0000256" key="2">
    <source>
        <dbReference type="ARBA" id="ARBA00023015"/>
    </source>
</evidence>
<name>A0A1H3SWQ4_9PSEU</name>
<accession>A0A1H3SWQ4</accession>
<organism evidence="6 7">
    <name type="scientific">Amycolatopsis xylanica</name>
    <dbReference type="NCBI Taxonomy" id="589385"/>
    <lineage>
        <taxon>Bacteria</taxon>
        <taxon>Bacillati</taxon>
        <taxon>Actinomycetota</taxon>
        <taxon>Actinomycetes</taxon>
        <taxon>Pseudonocardiales</taxon>
        <taxon>Pseudonocardiaceae</taxon>
        <taxon>Amycolatopsis</taxon>
    </lineage>
</organism>
<dbReference type="GO" id="GO:0003700">
    <property type="term" value="F:DNA-binding transcription factor activity"/>
    <property type="evidence" value="ECO:0007669"/>
    <property type="project" value="InterPro"/>
</dbReference>
<dbReference type="SUPFAM" id="SSF53850">
    <property type="entry name" value="Periplasmic binding protein-like II"/>
    <property type="match status" value="1"/>
</dbReference>
<comment type="similarity">
    <text evidence="1">Belongs to the LysR transcriptional regulatory family.</text>
</comment>
<dbReference type="Gene3D" id="3.40.190.290">
    <property type="match status" value="1"/>
</dbReference>
<dbReference type="Proteomes" id="UP000199515">
    <property type="component" value="Unassembled WGS sequence"/>
</dbReference>
<gene>
    <name evidence="6" type="ORF">SAMN05421504_1166</name>
</gene>
<dbReference type="PRINTS" id="PR00039">
    <property type="entry name" value="HTHLYSR"/>
</dbReference>
<evidence type="ECO:0000256" key="3">
    <source>
        <dbReference type="ARBA" id="ARBA00023125"/>
    </source>
</evidence>
<dbReference type="GO" id="GO:0032993">
    <property type="term" value="C:protein-DNA complex"/>
    <property type="evidence" value="ECO:0007669"/>
    <property type="project" value="TreeGrafter"/>
</dbReference>
<keyword evidence="7" id="KW-1185">Reference proteome</keyword>
<proteinExistence type="inferred from homology"/>
<dbReference type="STRING" id="589385.SAMN05421504_1166"/>
<reference evidence="6 7" key="1">
    <citation type="submission" date="2016-10" db="EMBL/GenBank/DDBJ databases">
        <authorList>
            <person name="de Groot N.N."/>
        </authorList>
    </citation>
    <scope>NUCLEOTIDE SEQUENCE [LARGE SCALE GENOMIC DNA]</scope>
    <source>
        <strain evidence="6 7">CPCC 202699</strain>
    </source>
</reference>
<evidence type="ECO:0000313" key="7">
    <source>
        <dbReference type="Proteomes" id="UP000199515"/>
    </source>
</evidence>
<dbReference type="InterPro" id="IPR005119">
    <property type="entry name" value="LysR_subst-bd"/>
</dbReference>
<dbReference type="Pfam" id="PF00126">
    <property type="entry name" value="HTH_1"/>
    <property type="match status" value="1"/>
</dbReference>
<evidence type="ECO:0000256" key="1">
    <source>
        <dbReference type="ARBA" id="ARBA00009437"/>
    </source>
</evidence>
<keyword evidence="3 6" id="KW-0238">DNA-binding</keyword>
<dbReference type="InterPro" id="IPR000847">
    <property type="entry name" value="LysR_HTH_N"/>
</dbReference>
<dbReference type="GO" id="GO:0003677">
    <property type="term" value="F:DNA binding"/>
    <property type="evidence" value="ECO:0007669"/>
    <property type="project" value="UniProtKB-KW"/>
</dbReference>
<keyword evidence="2" id="KW-0805">Transcription regulation</keyword>
<dbReference type="AlphaFoldDB" id="A0A1H3SWQ4"/>
<dbReference type="PROSITE" id="PS50931">
    <property type="entry name" value="HTH_LYSR"/>
    <property type="match status" value="1"/>
</dbReference>
<dbReference type="PANTHER" id="PTHR30346:SF28">
    <property type="entry name" value="HTH-TYPE TRANSCRIPTIONAL REGULATOR CYNR"/>
    <property type="match status" value="1"/>
</dbReference>
<evidence type="ECO:0000256" key="4">
    <source>
        <dbReference type="ARBA" id="ARBA00023163"/>
    </source>
</evidence>
<dbReference type="PANTHER" id="PTHR30346">
    <property type="entry name" value="TRANSCRIPTIONAL DUAL REGULATOR HCAR-RELATED"/>
    <property type="match status" value="1"/>
</dbReference>
<dbReference type="CDD" id="cd05466">
    <property type="entry name" value="PBP2_LTTR_substrate"/>
    <property type="match status" value="1"/>
</dbReference>
<dbReference type="InterPro" id="IPR036390">
    <property type="entry name" value="WH_DNA-bd_sf"/>
</dbReference>
<feature type="domain" description="HTH lysR-type" evidence="5">
    <location>
        <begin position="1"/>
        <end position="53"/>
    </location>
</feature>
<dbReference type="EMBL" id="FNON01000016">
    <property type="protein sequence ID" value="SDZ42127.1"/>
    <property type="molecule type" value="Genomic_DNA"/>
</dbReference>
<sequence length="281" mass="29712">MEYFVAVVDHGGVTKAAEALFLAQPSLSQAVRQLERELGAELFDRTGRHLVLTAAGRSFLEPARRILEDAERARGAVSAVSGLTGGRLDIAALAGLTTDPLPELAGRFHRRHPGVLLNIVDPGGPAAVAASVRHGQCDLGLTELPVHGESLRTLPLGDQEIVLALPPSLAEGLADPVPLDAVADIPLVMELVDATTRTQLDDVLDGTAGRIAVECAHRQTVWHLVEHGAGATFLPRRVAERELQNVEIRGTAPPVKRTIGLIFREGPLSPAAEAFLSAATP</sequence>
<dbReference type="InterPro" id="IPR036388">
    <property type="entry name" value="WH-like_DNA-bd_sf"/>
</dbReference>
<keyword evidence="4" id="KW-0804">Transcription</keyword>
<dbReference type="Gene3D" id="1.10.10.10">
    <property type="entry name" value="Winged helix-like DNA-binding domain superfamily/Winged helix DNA-binding domain"/>
    <property type="match status" value="1"/>
</dbReference>
<protein>
    <submittedName>
        <fullName evidence="6">DNA-binding transcriptional regulator, LysR family</fullName>
    </submittedName>
</protein>
<evidence type="ECO:0000313" key="6">
    <source>
        <dbReference type="EMBL" id="SDZ42127.1"/>
    </source>
</evidence>
<dbReference type="FunFam" id="1.10.10.10:FF:000001">
    <property type="entry name" value="LysR family transcriptional regulator"/>
    <property type="match status" value="1"/>
</dbReference>